<dbReference type="InterPro" id="IPR015797">
    <property type="entry name" value="NUDIX_hydrolase-like_dom_sf"/>
</dbReference>
<evidence type="ECO:0000256" key="2">
    <source>
        <dbReference type="ARBA" id="ARBA00005582"/>
    </source>
</evidence>
<dbReference type="Proteomes" id="UP000670475">
    <property type="component" value="Unassembled WGS sequence"/>
</dbReference>
<dbReference type="Pfam" id="PF00293">
    <property type="entry name" value="NUDIX"/>
    <property type="match status" value="1"/>
</dbReference>
<dbReference type="PROSITE" id="PS51462">
    <property type="entry name" value="NUDIX"/>
    <property type="match status" value="1"/>
</dbReference>
<dbReference type="InterPro" id="IPR020084">
    <property type="entry name" value="NUDIX_hydrolase_CS"/>
</dbReference>
<reference evidence="14" key="1">
    <citation type="submission" date="2021-03" db="EMBL/GenBank/DDBJ databases">
        <title>Whole genome sequence of Streptomyces bomunensis MMS17-BM035.</title>
        <authorList>
            <person name="Lee J.H."/>
        </authorList>
    </citation>
    <scope>NUCLEOTIDE SEQUENCE</scope>
    <source>
        <strain evidence="14">MMS17-BM035</strain>
    </source>
</reference>
<dbReference type="GO" id="GO:0008413">
    <property type="term" value="F:8-oxo-7,8-dihydroguanosine triphosphate pyrophosphatase activity"/>
    <property type="evidence" value="ECO:0007669"/>
    <property type="project" value="TreeGrafter"/>
</dbReference>
<comment type="catalytic activity">
    <reaction evidence="10">
        <text>8-oxo-dGTP + H2O = 8-oxo-dGMP + diphosphate + H(+)</text>
        <dbReference type="Rhea" id="RHEA:31575"/>
        <dbReference type="ChEBI" id="CHEBI:15377"/>
        <dbReference type="ChEBI" id="CHEBI:15378"/>
        <dbReference type="ChEBI" id="CHEBI:33019"/>
        <dbReference type="ChEBI" id="CHEBI:63224"/>
        <dbReference type="ChEBI" id="CHEBI:77896"/>
        <dbReference type="EC" id="3.6.1.55"/>
    </reaction>
</comment>
<evidence type="ECO:0000256" key="5">
    <source>
        <dbReference type="ARBA" id="ARBA00022723"/>
    </source>
</evidence>
<dbReference type="InterPro" id="IPR020476">
    <property type="entry name" value="Nudix_hydrolase"/>
</dbReference>
<dbReference type="PANTHER" id="PTHR47707:SF1">
    <property type="entry name" value="NUDIX HYDROLASE FAMILY PROTEIN"/>
    <property type="match status" value="1"/>
</dbReference>
<dbReference type="InterPro" id="IPR047127">
    <property type="entry name" value="MutT-like"/>
</dbReference>
<dbReference type="EMBL" id="JAGIQL010000041">
    <property type="protein sequence ID" value="MBP0458412.1"/>
    <property type="molecule type" value="Genomic_DNA"/>
</dbReference>
<evidence type="ECO:0000256" key="8">
    <source>
        <dbReference type="ARBA" id="ARBA00022842"/>
    </source>
</evidence>
<dbReference type="PANTHER" id="PTHR47707">
    <property type="entry name" value="8-OXO-DGTP DIPHOSPHATASE"/>
    <property type="match status" value="1"/>
</dbReference>
<evidence type="ECO:0000259" key="13">
    <source>
        <dbReference type="PROSITE" id="PS51462"/>
    </source>
</evidence>
<dbReference type="EC" id="3.6.1.55" evidence="11"/>
<dbReference type="GO" id="GO:0046872">
    <property type="term" value="F:metal ion binding"/>
    <property type="evidence" value="ECO:0007669"/>
    <property type="project" value="UniProtKB-KW"/>
</dbReference>
<evidence type="ECO:0000256" key="10">
    <source>
        <dbReference type="ARBA" id="ARBA00035861"/>
    </source>
</evidence>
<dbReference type="GO" id="GO:0044715">
    <property type="term" value="F:8-oxo-dGDP phosphatase activity"/>
    <property type="evidence" value="ECO:0007669"/>
    <property type="project" value="TreeGrafter"/>
</dbReference>
<dbReference type="AlphaFoldDB" id="A0A940MF11"/>
<evidence type="ECO:0000256" key="1">
    <source>
        <dbReference type="ARBA" id="ARBA00001946"/>
    </source>
</evidence>
<evidence type="ECO:0000256" key="4">
    <source>
        <dbReference type="ARBA" id="ARBA00022705"/>
    </source>
</evidence>
<keyword evidence="6" id="KW-0227">DNA damage</keyword>
<evidence type="ECO:0000256" key="7">
    <source>
        <dbReference type="ARBA" id="ARBA00022801"/>
    </source>
</evidence>
<dbReference type="Gene3D" id="3.90.79.10">
    <property type="entry name" value="Nucleoside Triphosphate Pyrophosphohydrolase"/>
    <property type="match status" value="1"/>
</dbReference>
<evidence type="ECO:0000313" key="14">
    <source>
        <dbReference type="EMBL" id="MBP0458412.1"/>
    </source>
</evidence>
<comment type="similarity">
    <text evidence="2 12">Belongs to the Nudix hydrolase family.</text>
</comment>
<dbReference type="RefSeq" id="WP_209340170.1">
    <property type="nucleotide sequence ID" value="NZ_JAGIQL010000041.1"/>
</dbReference>
<gene>
    <name evidence="14" type="ORF">JFN87_12980</name>
</gene>
<comment type="caution">
    <text evidence="14">The sequence shown here is derived from an EMBL/GenBank/DDBJ whole genome shotgun (WGS) entry which is preliminary data.</text>
</comment>
<dbReference type="GO" id="GO:0044716">
    <property type="term" value="F:8-oxo-GDP phosphatase activity"/>
    <property type="evidence" value="ECO:0007669"/>
    <property type="project" value="TreeGrafter"/>
</dbReference>
<dbReference type="GO" id="GO:0006260">
    <property type="term" value="P:DNA replication"/>
    <property type="evidence" value="ECO:0007669"/>
    <property type="project" value="UniProtKB-KW"/>
</dbReference>
<keyword evidence="4" id="KW-0235">DNA replication</keyword>
<comment type="cofactor">
    <cofactor evidence="1">
        <name>Mg(2+)</name>
        <dbReference type="ChEBI" id="CHEBI:18420"/>
    </cofactor>
</comment>
<keyword evidence="3" id="KW-0515">Mutator protein</keyword>
<dbReference type="GO" id="GO:0006281">
    <property type="term" value="P:DNA repair"/>
    <property type="evidence" value="ECO:0007669"/>
    <property type="project" value="UniProtKB-KW"/>
</dbReference>
<feature type="domain" description="Nudix hydrolase" evidence="13">
    <location>
        <begin position="7"/>
        <end position="134"/>
    </location>
</feature>
<evidence type="ECO:0000256" key="9">
    <source>
        <dbReference type="ARBA" id="ARBA00023204"/>
    </source>
</evidence>
<keyword evidence="7 12" id="KW-0378">Hydrolase</keyword>
<evidence type="ECO:0000256" key="12">
    <source>
        <dbReference type="RuleBase" id="RU003476"/>
    </source>
</evidence>
<evidence type="ECO:0000256" key="11">
    <source>
        <dbReference type="ARBA" id="ARBA00038905"/>
    </source>
</evidence>
<sequence>MTERETEARVVVAGAVYDDGLLLAARRSAPPELAGRWELPGGKAEPGESVEDALVRELREELGIVAEPVARVPGSWPLGRGYELRVWTARVVSGKARPLQDHDALRWVTAAEAVADVDWLDADRPAVLAALDALGPVLVREGGTRA</sequence>
<dbReference type="CDD" id="cd03425">
    <property type="entry name" value="NUDIX_MutT_NudA_like"/>
    <property type="match status" value="1"/>
</dbReference>
<keyword evidence="5" id="KW-0479">Metal-binding</keyword>
<evidence type="ECO:0000313" key="15">
    <source>
        <dbReference type="Proteomes" id="UP000670475"/>
    </source>
</evidence>
<evidence type="ECO:0000256" key="3">
    <source>
        <dbReference type="ARBA" id="ARBA00022457"/>
    </source>
</evidence>
<dbReference type="InterPro" id="IPR000086">
    <property type="entry name" value="NUDIX_hydrolase_dom"/>
</dbReference>
<name>A0A940MF11_9ACTN</name>
<evidence type="ECO:0000256" key="6">
    <source>
        <dbReference type="ARBA" id="ARBA00022763"/>
    </source>
</evidence>
<dbReference type="PRINTS" id="PR00502">
    <property type="entry name" value="NUDIXFAMILY"/>
</dbReference>
<dbReference type="SUPFAM" id="SSF55811">
    <property type="entry name" value="Nudix"/>
    <property type="match status" value="1"/>
</dbReference>
<proteinExistence type="inferred from homology"/>
<keyword evidence="15" id="KW-1185">Reference proteome</keyword>
<accession>A0A940MF11</accession>
<dbReference type="PROSITE" id="PS00893">
    <property type="entry name" value="NUDIX_BOX"/>
    <property type="match status" value="1"/>
</dbReference>
<protein>
    <recommendedName>
        <fullName evidence="11">8-oxo-dGTP diphosphatase</fullName>
        <ecNumber evidence="11">3.6.1.55</ecNumber>
    </recommendedName>
</protein>
<organism evidence="14 15">
    <name type="scientific">Streptomyces montanisoli</name>
    <dbReference type="NCBI Taxonomy" id="2798581"/>
    <lineage>
        <taxon>Bacteria</taxon>
        <taxon>Bacillati</taxon>
        <taxon>Actinomycetota</taxon>
        <taxon>Actinomycetes</taxon>
        <taxon>Kitasatosporales</taxon>
        <taxon>Streptomycetaceae</taxon>
        <taxon>Streptomyces</taxon>
    </lineage>
</organism>
<keyword evidence="9" id="KW-0234">DNA repair</keyword>
<dbReference type="GO" id="GO:0035539">
    <property type="term" value="F:8-oxo-7,8-dihydrodeoxyguanosine triphosphate pyrophosphatase activity"/>
    <property type="evidence" value="ECO:0007669"/>
    <property type="project" value="UniProtKB-EC"/>
</dbReference>
<keyword evidence="8" id="KW-0460">Magnesium</keyword>